<sequence length="28" mass="3016">MGVPQVIGPPEEYGCIKDLARMGNPTKD</sequence>
<accession>A0A0B0MAI6</accession>
<comment type="caution">
    <text evidence="1">The sequence shown here is derived from an EMBL/GenBank/DDBJ whole genome shotgun (WGS) entry which is preliminary data.</text>
</comment>
<proteinExistence type="predicted"/>
<evidence type="ECO:0000313" key="1">
    <source>
        <dbReference type="EMBL" id="KHF97744.1"/>
    </source>
</evidence>
<keyword evidence="2" id="KW-1185">Reference proteome</keyword>
<name>A0A0B0MAI6_GOSAR</name>
<gene>
    <name evidence="1" type="ORF">F383_37158</name>
</gene>
<dbReference type="AlphaFoldDB" id="A0A0B0MAI6"/>
<dbReference type="Proteomes" id="UP000032142">
    <property type="component" value="Unassembled WGS sequence"/>
</dbReference>
<evidence type="ECO:0000313" key="2">
    <source>
        <dbReference type="Proteomes" id="UP000032142"/>
    </source>
</evidence>
<organism evidence="1 2">
    <name type="scientific">Gossypium arboreum</name>
    <name type="common">Tree cotton</name>
    <name type="synonym">Gossypium nanking</name>
    <dbReference type="NCBI Taxonomy" id="29729"/>
    <lineage>
        <taxon>Eukaryota</taxon>
        <taxon>Viridiplantae</taxon>
        <taxon>Streptophyta</taxon>
        <taxon>Embryophyta</taxon>
        <taxon>Tracheophyta</taxon>
        <taxon>Spermatophyta</taxon>
        <taxon>Magnoliopsida</taxon>
        <taxon>eudicotyledons</taxon>
        <taxon>Gunneridae</taxon>
        <taxon>Pentapetalae</taxon>
        <taxon>rosids</taxon>
        <taxon>malvids</taxon>
        <taxon>Malvales</taxon>
        <taxon>Malvaceae</taxon>
        <taxon>Malvoideae</taxon>
        <taxon>Gossypium</taxon>
    </lineage>
</organism>
<dbReference type="EMBL" id="JRRC01016185">
    <property type="protein sequence ID" value="KHF97744.1"/>
    <property type="molecule type" value="Genomic_DNA"/>
</dbReference>
<reference evidence="2" key="1">
    <citation type="submission" date="2014-09" db="EMBL/GenBank/DDBJ databases">
        <authorList>
            <person name="Mudge J."/>
            <person name="Ramaraj T."/>
            <person name="Lindquist I.E."/>
            <person name="Bharti A.K."/>
            <person name="Sundararajan A."/>
            <person name="Cameron C.T."/>
            <person name="Woodward J.E."/>
            <person name="May G.D."/>
            <person name="Brubaker C."/>
            <person name="Broadhvest J."/>
            <person name="Wilkins T.A."/>
        </authorList>
    </citation>
    <scope>NUCLEOTIDE SEQUENCE</scope>
    <source>
        <strain evidence="2">cv. AKA8401</strain>
    </source>
</reference>
<protein>
    <submittedName>
        <fullName evidence="1">Uncharacterized protein</fullName>
    </submittedName>
</protein>